<dbReference type="Gene3D" id="3.50.50.60">
    <property type="entry name" value="FAD/NAD(P)-binding domain"/>
    <property type="match status" value="1"/>
</dbReference>
<protein>
    <submittedName>
        <fullName evidence="5">FAD-dependent oxidoreductase</fullName>
    </submittedName>
</protein>
<evidence type="ECO:0000256" key="3">
    <source>
        <dbReference type="ARBA" id="ARBA00023002"/>
    </source>
</evidence>
<sequence length="470" mass="53046">MEYTREDVYHSESRKNRSIAIVGGGLAGLTCAYRLATHGIMATVFEGNSRLGGRCWTERAMFKGSQFVERGGETIDSKHTSILSLIEELGLEVDDLIAAEKSYANPCYYYNGDNQYHQLQQELQEVARRLNNEYRRAEFPVLYYQFTNRAWELDNMSITDWIEQNIEGGEQSTVGQLLCTAYSIEHGADCSEQSALNLVQLFSDEQSTNSSVYGSADSRFRVSGGNDLLIKKLEEKLYNQIKRNHKLVSIIRNTNETYTLSFQSKGTIEKVHVDYVVLAIPFSVLSNSVDFSHSGFRPLKVNAINELGMGCNSKIHMQFDQRIWQQCNYNGTSYSNLGYQYTSDSTRAQSGLQGILVQISGGSNLKSMAEKGVDEYTREVIMELNQVFPGLQLSYTGLKSVDLWFKDKWAGGSYSFRKIGQFTRFAGVEMEREGCCFFAGEHTSVRFQGYMNGAVESGERVALEVIESLY</sequence>
<keyword evidence="3" id="KW-0560">Oxidoreductase</keyword>
<evidence type="ECO:0000259" key="4">
    <source>
        <dbReference type="Pfam" id="PF01593"/>
    </source>
</evidence>
<evidence type="ECO:0000313" key="5">
    <source>
        <dbReference type="EMBL" id="MBE4909083.1"/>
    </source>
</evidence>
<evidence type="ECO:0000313" key="6">
    <source>
        <dbReference type="Proteomes" id="UP001516662"/>
    </source>
</evidence>
<dbReference type="SUPFAM" id="SSF51905">
    <property type="entry name" value="FAD/NAD(P)-binding domain"/>
    <property type="match status" value="1"/>
</dbReference>
<organism evidence="5 6">
    <name type="scientific">Litchfieldia luteola</name>
    <dbReference type="NCBI Taxonomy" id="682179"/>
    <lineage>
        <taxon>Bacteria</taxon>
        <taxon>Bacillati</taxon>
        <taxon>Bacillota</taxon>
        <taxon>Bacilli</taxon>
        <taxon>Bacillales</taxon>
        <taxon>Bacillaceae</taxon>
        <taxon>Litchfieldia</taxon>
    </lineage>
</organism>
<evidence type="ECO:0000256" key="2">
    <source>
        <dbReference type="ARBA" id="ARBA00005995"/>
    </source>
</evidence>
<accession>A0ABR9QKQ1</accession>
<dbReference type="InterPro" id="IPR002937">
    <property type="entry name" value="Amino_oxidase"/>
</dbReference>
<dbReference type="InterPro" id="IPR036188">
    <property type="entry name" value="FAD/NAD-bd_sf"/>
</dbReference>
<comment type="similarity">
    <text evidence="2">Belongs to the flavin monoamine oxidase family.</text>
</comment>
<feature type="domain" description="Amine oxidase" evidence="4">
    <location>
        <begin position="26"/>
        <end position="466"/>
    </location>
</feature>
<dbReference type="Proteomes" id="UP001516662">
    <property type="component" value="Unassembled WGS sequence"/>
</dbReference>
<dbReference type="PANTHER" id="PTHR43563:SF1">
    <property type="entry name" value="AMINE OXIDASE [FLAVIN-CONTAINING] B"/>
    <property type="match status" value="1"/>
</dbReference>
<dbReference type="Gene3D" id="1.10.405.10">
    <property type="entry name" value="Guanine Nucleotide Dissociation Inhibitor, domain 1"/>
    <property type="match status" value="1"/>
</dbReference>
<reference evidence="5 6" key="1">
    <citation type="submission" date="2020-10" db="EMBL/GenBank/DDBJ databases">
        <title>Bacillus sp. HD4P25, an endophyte from a halophyte.</title>
        <authorList>
            <person name="Sun J.-Q."/>
        </authorList>
    </citation>
    <scope>NUCLEOTIDE SEQUENCE [LARGE SCALE GENOMIC DNA]</scope>
    <source>
        <strain evidence="5 6">YIM 93174</strain>
    </source>
</reference>
<dbReference type="InterPro" id="IPR050703">
    <property type="entry name" value="Flavin_MAO"/>
</dbReference>
<dbReference type="RefSeq" id="WP_193537299.1">
    <property type="nucleotide sequence ID" value="NZ_JADCLJ010000020.1"/>
</dbReference>
<evidence type="ECO:0000256" key="1">
    <source>
        <dbReference type="ARBA" id="ARBA00001974"/>
    </source>
</evidence>
<comment type="caution">
    <text evidence="5">The sequence shown here is derived from an EMBL/GenBank/DDBJ whole genome shotgun (WGS) entry which is preliminary data.</text>
</comment>
<dbReference type="Pfam" id="PF01593">
    <property type="entry name" value="Amino_oxidase"/>
    <property type="match status" value="1"/>
</dbReference>
<dbReference type="Gene3D" id="3.90.660.10">
    <property type="match status" value="1"/>
</dbReference>
<gene>
    <name evidence="5" type="ORF">IMZ08_13520</name>
</gene>
<dbReference type="SUPFAM" id="SSF54373">
    <property type="entry name" value="FAD-linked reductases, C-terminal domain"/>
    <property type="match status" value="1"/>
</dbReference>
<dbReference type="PRINTS" id="PR00757">
    <property type="entry name" value="AMINEOXDASEF"/>
</dbReference>
<keyword evidence="6" id="KW-1185">Reference proteome</keyword>
<dbReference type="InterPro" id="IPR001613">
    <property type="entry name" value="Flavin_amine_oxidase"/>
</dbReference>
<name>A0ABR9QKQ1_9BACI</name>
<comment type="cofactor">
    <cofactor evidence="1">
        <name>FAD</name>
        <dbReference type="ChEBI" id="CHEBI:57692"/>
    </cofactor>
</comment>
<proteinExistence type="inferred from homology"/>
<dbReference type="EMBL" id="JADCLJ010000020">
    <property type="protein sequence ID" value="MBE4909083.1"/>
    <property type="molecule type" value="Genomic_DNA"/>
</dbReference>
<dbReference type="PANTHER" id="PTHR43563">
    <property type="entry name" value="AMINE OXIDASE"/>
    <property type="match status" value="1"/>
</dbReference>